<dbReference type="EMBL" id="JAUOEM010000001">
    <property type="protein sequence ID" value="MDO5986302.1"/>
    <property type="molecule type" value="Genomic_DNA"/>
</dbReference>
<protein>
    <submittedName>
        <fullName evidence="1">Uncharacterized protein</fullName>
    </submittedName>
</protein>
<accession>A0ABT8WXS3</accession>
<evidence type="ECO:0000313" key="2">
    <source>
        <dbReference type="Proteomes" id="UP001176891"/>
    </source>
</evidence>
<organism evidence="1 2">
    <name type="scientific">Flavivirga amylovorans</name>
    <dbReference type="NCBI Taxonomy" id="870486"/>
    <lineage>
        <taxon>Bacteria</taxon>
        <taxon>Pseudomonadati</taxon>
        <taxon>Bacteroidota</taxon>
        <taxon>Flavobacteriia</taxon>
        <taxon>Flavobacteriales</taxon>
        <taxon>Flavobacteriaceae</taxon>
        <taxon>Flavivirga</taxon>
    </lineage>
</organism>
<gene>
    <name evidence="1" type="ORF">Q4Q39_02695</name>
</gene>
<proteinExistence type="predicted"/>
<dbReference type="Proteomes" id="UP001176891">
    <property type="component" value="Unassembled WGS sequence"/>
</dbReference>
<reference evidence="1" key="1">
    <citation type="submission" date="2023-07" db="EMBL/GenBank/DDBJ databases">
        <title>Two novel species in the genus Flavivirga.</title>
        <authorList>
            <person name="Kwon K."/>
        </authorList>
    </citation>
    <scope>NUCLEOTIDE SEQUENCE</scope>
    <source>
        <strain evidence="1">KACC 14157</strain>
    </source>
</reference>
<evidence type="ECO:0000313" key="1">
    <source>
        <dbReference type="EMBL" id="MDO5986302.1"/>
    </source>
</evidence>
<comment type="caution">
    <text evidence="1">The sequence shown here is derived from an EMBL/GenBank/DDBJ whole genome shotgun (WGS) entry which is preliminary data.</text>
</comment>
<keyword evidence="2" id="KW-1185">Reference proteome</keyword>
<dbReference type="RefSeq" id="WP_303280822.1">
    <property type="nucleotide sequence ID" value="NZ_BAABCZ010000016.1"/>
</dbReference>
<sequence length="54" mass="6214">MSNREVLTEIDIDFIGVDFNENNKLRNAGVKKVIKNYVEPHKIMSLIEKSIPVN</sequence>
<name>A0ABT8WXS3_9FLAO</name>